<dbReference type="GO" id="GO:0007096">
    <property type="term" value="P:regulation of exit from mitosis"/>
    <property type="evidence" value="ECO:0007669"/>
    <property type="project" value="TreeGrafter"/>
</dbReference>
<comment type="caution">
    <text evidence="10">The sequence shown here is derived from an EMBL/GenBank/DDBJ whole genome shotgun (WGS) entry which is preliminary data.</text>
</comment>
<evidence type="ECO:0000256" key="6">
    <source>
        <dbReference type="ARBA" id="ARBA00023136"/>
    </source>
</evidence>
<comment type="function">
    <text evidence="7">Member of a perinuclear network that controls recombination at multiple loci to maintain genome stability. Required for rDNA repeat stability.</text>
</comment>
<dbReference type="Proteomes" id="UP000011777">
    <property type="component" value="Unassembled WGS sequence"/>
</dbReference>
<keyword evidence="4 9" id="KW-0812">Transmembrane</keyword>
<proteinExistence type="inferred from homology"/>
<feature type="transmembrane region" description="Helical" evidence="9">
    <location>
        <begin position="245"/>
        <end position="262"/>
    </location>
</feature>
<gene>
    <name evidence="10" type="ORF">G210_1128</name>
</gene>
<feature type="compositionally biased region" description="Low complexity" evidence="8">
    <location>
        <begin position="489"/>
        <end position="526"/>
    </location>
</feature>
<feature type="compositionally biased region" description="Polar residues" evidence="8">
    <location>
        <begin position="403"/>
        <end position="418"/>
    </location>
</feature>
<evidence type="ECO:0000256" key="9">
    <source>
        <dbReference type="SAM" id="Phobius"/>
    </source>
</evidence>
<feature type="compositionally biased region" description="Polar residues" evidence="8">
    <location>
        <begin position="439"/>
        <end position="450"/>
    </location>
</feature>
<evidence type="ECO:0000256" key="5">
    <source>
        <dbReference type="ARBA" id="ARBA00022989"/>
    </source>
</evidence>
<evidence type="ECO:0000256" key="4">
    <source>
        <dbReference type="ARBA" id="ARBA00022692"/>
    </source>
</evidence>
<dbReference type="HOGENOM" id="CLU_038615_0_0_1"/>
<feature type="compositionally biased region" description="Low complexity" evidence="8">
    <location>
        <begin position="424"/>
        <end position="435"/>
    </location>
</feature>
<dbReference type="Pfam" id="PF10332">
    <property type="entry name" value="DUF2418"/>
    <property type="match status" value="1"/>
</dbReference>
<dbReference type="OrthoDB" id="3363151at2759"/>
<dbReference type="eggNOG" id="ENOG502S7S0">
    <property type="taxonomic scope" value="Eukaryota"/>
</dbReference>
<dbReference type="InterPro" id="IPR018819">
    <property type="entry name" value="Nur1/Mug154"/>
</dbReference>
<comment type="subcellular location">
    <subcellularLocation>
        <location evidence="1">Nucleus membrane</location>
        <topology evidence="1">Multi-pass membrane protein</topology>
    </subcellularLocation>
</comment>
<feature type="transmembrane region" description="Helical" evidence="9">
    <location>
        <begin position="219"/>
        <end position="238"/>
    </location>
</feature>
<organism evidence="10 11">
    <name type="scientific">Candida maltosa (strain Xu316)</name>
    <name type="common">Yeast</name>
    <dbReference type="NCBI Taxonomy" id="1245528"/>
    <lineage>
        <taxon>Eukaryota</taxon>
        <taxon>Fungi</taxon>
        <taxon>Dikarya</taxon>
        <taxon>Ascomycota</taxon>
        <taxon>Saccharomycotina</taxon>
        <taxon>Pichiomycetes</taxon>
        <taxon>Debaryomycetaceae</taxon>
        <taxon>Candida/Lodderomyces clade</taxon>
        <taxon>Candida</taxon>
    </lineage>
</organism>
<dbReference type="GO" id="GO:0031965">
    <property type="term" value="C:nuclear membrane"/>
    <property type="evidence" value="ECO:0007669"/>
    <property type="project" value="UniProtKB-SubCell"/>
</dbReference>
<dbReference type="PANTHER" id="PTHR28293:SF1">
    <property type="entry name" value="NUCLEAR RIM PROTEIN 1"/>
    <property type="match status" value="1"/>
</dbReference>
<evidence type="ECO:0000256" key="7">
    <source>
        <dbReference type="ARBA" id="ARBA00024979"/>
    </source>
</evidence>
<evidence type="ECO:0000256" key="1">
    <source>
        <dbReference type="ARBA" id="ARBA00004232"/>
    </source>
</evidence>
<feature type="transmembrane region" description="Helical" evidence="9">
    <location>
        <begin position="38"/>
        <end position="56"/>
    </location>
</feature>
<evidence type="ECO:0000313" key="11">
    <source>
        <dbReference type="Proteomes" id="UP000011777"/>
    </source>
</evidence>
<keyword evidence="11" id="KW-1185">Reference proteome</keyword>
<feature type="compositionally biased region" description="Low complexity" evidence="8">
    <location>
        <begin position="533"/>
        <end position="542"/>
    </location>
</feature>
<feature type="compositionally biased region" description="Polar residues" evidence="8">
    <location>
        <begin position="382"/>
        <end position="396"/>
    </location>
</feature>
<evidence type="ECO:0000256" key="2">
    <source>
        <dbReference type="ARBA" id="ARBA00007900"/>
    </source>
</evidence>
<feature type="transmembrane region" description="Helical" evidence="9">
    <location>
        <begin position="115"/>
        <end position="138"/>
    </location>
</feature>
<comment type="similarity">
    <text evidence="2">Belongs to the NUR1 family.</text>
</comment>
<keyword evidence="6 9" id="KW-0472">Membrane</keyword>
<dbReference type="GO" id="GO:0043007">
    <property type="term" value="P:maintenance of rDNA"/>
    <property type="evidence" value="ECO:0007669"/>
    <property type="project" value="TreeGrafter"/>
</dbReference>
<reference evidence="10 11" key="1">
    <citation type="submission" date="2013-02" db="EMBL/GenBank/DDBJ databases">
        <title>Genome sequence of Candida maltosa Xu316, a potential industrial strain for xylitol and ethanol production.</title>
        <authorList>
            <person name="Yu J."/>
            <person name="Wang Q."/>
            <person name="Geng X."/>
            <person name="Bao W."/>
            <person name="He P."/>
            <person name="Cai J."/>
        </authorList>
    </citation>
    <scope>NUCLEOTIDE SEQUENCE [LARGE SCALE GENOMIC DNA]</scope>
    <source>
        <strain evidence="11">Xu316</strain>
    </source>
</reference>
<keyword evidence="5 9" id="KW-1133">Transmembrane helix</keyword>
<feature type="transmembrane region" description="Helical" evidence="9">
    <location>
        <begin position="158"/>
        <end position="180"/>
    </location>
</feature>
<dbReference type="PANTHER" id="PTHR28293">
    <property type="entry name" value="NUCLEAR RIM PROTEIN 1"/>
    <property type="match status" value="1"/>
</dbReference>
<sequence>MSKKLIRKQSLVSKIQSFPFDLWLYFHELQASIDWDDYNYIIALPLGIILTVIFFITESILNYYNYINQRSKNVLFNSDYYQYEYLKNDIINNTFDPTHIEIDDSKIETPITTSILWAMNGINSTILILCVVITVKLFTAKRNYGLLYCKMKPKSKNVFKSTLDQISFFIEILAFFLKFFQNDEDDEDEEDETYEGDTTVEMAGENEIWHLNVWNPSKFALYLFIGLNPINLYMIYYLISDVSHLYLIALLVIISGFIYIFVEKFLNLINDKQILYQEMFQEYNKKFVQPKINVLKKDAMIDATMGPYYSSSLNDNRPYAFSKSKIFTTHDIKGNKVTEYGEIDSQVLPQQLEPATSVCSSVMNSQIPSRRNSVFYEDTRSRQNNFTRNTPSTTFIPTAPRYSATSTQSPTMTSNLSFNRFERTPSPQRRSPQPRYNDSRSGYANATSPGRLSPARQPNLEFSGFGSSRETSPNRFKPPSPVYRNLMFPQQSSSPHQQQYQQQQQQQQQPQGYGSGYSNPFRSPSPTRRRPSDSPGSRPGWR</sequence>
<feature type="region of interest" description="Disordered" evidence="8">
    <location>
        <begin position="373"/>
        <end position="542"/>
    </location>
</feature>
<protein>
    <recommendedName>
        <fullName evidence="3">Nuclear rim protein 1</fullName>
    </recommendedName>
</protein>
<dbReference type="AlphaFoldDB" id="M3JZ78"/>
<dbReference type="EMBL" id="AOGT01001160">
    <property type="protein sequence ID" value="EMG48320.1"/>
    <property type="molecule type" value="Genomic_DNA"/>
</dbReference>
<evidence type="ECO:0000256" key="8">
    <source>
        <dbReference type="SAM" id="MobiDB-lite"/>
    </source>
</evidence>
<dbReference type="OMA" id="TRSHIFQ"/>
<evidence type="ECO:0000256" key="3">
    <source>
        <dbReference type="ARBA" id="ARBA00018310"/>
    </source>
</evidence>
<accession>M3JZ78</accession>
<feature type="compositionally biased region" description="Polar residues" evidence="8">
    <location>
        <begin position="465"/>
        <end position="474"/>
    </location>
</feature>
<name>M3JZ78_CANMX</name>
<evidence type="ECO:0000313" key="10">
    <source>
        <dbReference type="EMBL" id="EMG48320.1"/>
    </source>
</evidence>